<proteinExistence type="predicted"/>
<dbReference type="Pfam" id="PF13843">
    <property type="entry name" value="DDE_Tnp_1_7"/>
    <property type="match status" value="1"/>
</dbReference>
<dbReference type="PANTHER" id="PTHR47272:SF1">
    <property type="entry name" value="PIGGYBAC TRANSPOSABLE ELEMENT-DERIVED PROTEIN 3-LIKE"/>
    <property type="match status" value="1"/>
</dbReference>
<dbReference type="InterPro" id="IPR029526">
    <property type="entry name" value="PGBD"/>
</dbReference>
<dbReference type="AlphaFoldDB" id="A0A6G0YI10"/>
<feature type="region of interest" description="Disordered" evidence="1">
    <location>
        <begin position="1"/>
        <end position="26"/>
    </location>
</feature>
<keyword evidence="4" id="KW-1185">Reference proteome</keyword>
<evidence type="ECO:0000256" key="1">
    <source>
        <dbReference type="SAM" id="MobiDB-lite"/>
    </source>
</evidence>
<protein>
    <recommendedName>
        <fullName evidence="2">PiggyBac transposable element-derived protein domain-containing protein</fullName>
    </recommendedName>
</protein>
<evidence type="ECO:0000313" key="4">
    <source>
        <dbReference type="Proteomes" id="UP000478052"/>
    </source>
</evidence>
<dbReference type="OrthoDB" id="6778867at2759"/>
<name>A0A6G0YI10_APHCR</name>
<organism evidence="3 4">
    <name type="scientific">Aphis craccivora</name>
    <name type="common">Cowpea aphid</name>
    <dbReference type="NCBI Taxonomy" id="307492"/>
    <lineage>
        <taxon>Eukaryota</taxon>
        <taxon>Metazoa</taxon>
        <taxon>Ecdysozoa</taxon>
        <taxon>Arthropoda</taxon>
        <taxon>Hexapoda</taxon>
        <taxon>Insecta</taxon>
        <taxon>Pterygota</taxon>
        <taxon>Neoptera</taxon>
        <taxon>Paraneoptera</taxon>
        <taxon>Hemiptera</taxon>
        <taxon>Sternorrhyncha</taxon>
        <taxon>Aphidomorpha</taxon>
        <taxon>Aphidoidea</taxon>
        <taxon>Aphididae</taxon>
        <taxon>Aphidini</taxon>
        <taxon>Aphis</taxon>
        <taxon>Aphis</taxon>
    </lineage>
</organism>
<dbReference type="Proteomes" id="UP000478052">
    <property type="component" value="Unassembled WGS sequence"/>
</dbReference>
<reference evidence="3 4" key="1">
    <citation type="submission" date="2019-08" db="EMBL/GenBank/DDBJ databases">
        <title>Whole genome of Aphis craccivora.</title>
        <authorList>
            <person name="Voronova N.V."/>
            <person name="Shulinski R.S."/>
            <person name="Bandarenka Y.V."/>
            <person name="Zhorov D.G."/>
            <person name="Warner D."/>
        </authorList>
    </citation>
    <scope>NUCLEOTIDE SEQUENCE [LARGE SCALE GENOMIC DNA]</scope>
    <source>
        <strain evidence="3">180601</strain>
        <tissue evidence="3">Whole Body</tissue>
    </source>
</reference>
<evidence type="ECO:0000259" key="2">
    <source>
        <dbReference type="Pfam" id="PF13843"/>
    </source>
</evidence>
<evidence type="ECO:0000313" key="3">
    <source>
        <dbReference type="EMBL" id="KAF0756257.1"/>
    </source>
</evidence>
<feature type="compositionally biased region" description="Basic and acidic residues" evidence="1">
    <location>
        <begin position="1"/>
        <end position="17"/>
    </location>
</feature>
<dbReference type="PANTHER" id="PTHR47272">
    <property type="entry name" value="DDE_TNP_1_7 DOMAIN-CONTAINING PROTEIN"/>
    <property type="match status" value="1"/>
</dbReference>
<dbReference type="EMBL" id="VUJU01003899">
    <property type="protein sequence ID" value="KAF0756257.1"/>
    <property type="molecule type" value="Genomic_DNA"/>
</dbReference>
<sequence>MRKKENYQKHWYDKTAGPEKNNIQMDNFIDDDDINADKKENNDNSRHEFISSQTKIIGKHNKKELDSSKKERVTGCITTRADRSTMKQYNKAKSHKWGIKVFALASKSGFVHGFEFYIEKGTIKSKSTLGLSGDIIIRLCDIIPRNKN</sequence>
<comment type="caution">
    <text evidence="3">The sequence shown here is derived from an EMBL/GenBank/DDBJ whole genome shotgun (WGS) entry which is preliminary data.</text>
</comment>
<gene>
    <name evidence="3" type="ORF">FWK35_00032808</name>
</gene>
<feature type="domain" description="PiggyBac transposable element-derived protein" evidence="2">
    <location>
        <begin position="74"/>
        <end position="141"/>
    </location>
</feature>
<accession>A0A6G0YI10</accession>